<evidence type="ECO:0000313" key="1">
    <source>
        <dbReference type="EMBL" id="TLQ20143.1"/>
    </source>
</evidence>
<dbReference type="AlphaFoldDB" id="A0A5R9CY86"/>
<accession>A0A5R9CY86</accession>
<reference evidence="1 2" key="1">
    <citation type="submission" date="2019-05" db="EMBL/GenBank/DDBJ databases">
        <title>The metagenome of a microbial culture collection derived from dairy environment covers the genomic content of the human microbiome.</title>
        <authorList>
            <person name="Roder T."/>
            <person name="Wuthrich D."/>
            <person name="Sattari Z."/>
            <person name="Von Ah U."/>
            <person name="Bar C."/>
            <person name="Ronchi F."/>
            <person name="Macpherson A.J."/>
            <person name="Ganal-Vonarburg S.C."/>
            <person name="Bruggmann R."/>
            <person name="Vergeres G."/>
        </authorList>
    </citation>
    <scope>NUCLEOTIDE SEQUENCE [LARGE SCALE GENOMIC DNA]</scope>
    <source>
        <strain evidence="1 2">FAM 1079</strain>
    </source>
</reference>
<name>A0A5R9CY86_9LACO</name>
<protein>
    <submittedName>
        <fullName evidence="1">Uncharacterized protein</fullName>
    </submittedName>
</protein>
<sequence length="172" mass="18906">MLGFLNSGGFLAALFIFGYGVKKIIDVAQVIVDHTKTKADNEVLDKIKAFAKTAVTAAQALPVPGNEQMDASKKSLIQWANLANYDLSDDEAQKFAEEQYQLIFGQHKATVKVSDTPEQKQLLETVQESAEKVDPANYPIPLANGDHIEINHKQFKLSTDDAGKIYLTPEGK</sequence>
<dbReference type="Proteomes" id="UP000305100">
    <property type="component" value="Unassembled WGS sequence"/>
</dbReference>
<proteinExistence type="predicted"/>
<organism evidence="1 2">
    <name type="scientific">Lentilactobacillus parafarraginis</name>
    <dbReference type="NCBI Taxonomy" id="390842"/>
    <lineage>
        <taxon>Bacteria</taxon>
        <taxon>Bacillati</taxon>
        <taxon>Bacillota</taxon>
        <taxon>Bacilli</taxon>
        <taxon>Lactobacillales</taxon>
        <taxon>Lactobacillaceae</taxon>
        <taxon>Lentilactobacillus</taxon>
    </lineage>
</organism>
<comment type="caution">
    <text evidence="1">The sequence shown here is derived from an EMBL/GenBank/DDBJ whole genome shotgun (WGS) entry which is preliminary data.</text>
</comment>
<gene>
    <name evidence="1" type="ORF">FEZ41_04580</name>
</gene>
<evidence type="ECO:0000313" key="2">
    <source>
        <dbReference type="Proteomes" id="UP000305100"/>
    </source>
</evidence>
<dbReference type="EMBL" id="VBSX01000007">
    <property type="protein sequence ID" value="TLQ20143.1"/>
    <property type="molecule type" value="Genomic_DNA"/>
</dbReference>